<reference evidence="2 3" key="1">
    <citation type="submission" date="2021-02" db="EMBL/GenBank/DDBJ databases">
        <title>Whole genome sequencing of Streptomyces actuosus VRA1.</title>
        <authorList>
            <person name="Sen G."/>
            <person name="Sen A."/>
        </authorList>
    </citation>
    <scope>NUCLEOTIDE SEQUENCE [LARGE SCALE GENOMIC DNA]</scope>
    <source>
        <strain evidence="2 3">VRA1</strain>
    </source>
</reference>
<proteinExistence type="predicted"/>
<protein>
    <submittedName>
        <fullName evidence="2">Uncharacterized protein</fullName>
    </submittedName>
</protein>
<accession>A0ABS2VZ75</accession>
<sequence length="65" mass="6438">MGVVCVTVVLVVAVIVGVGAGWLARLDQATWPAAATRAAVAFAATVTLFGVAVTAVTGILTVVLE</sequence>
<feature type="transmembrane region" description="Helical" evidence="1">
    <location>
        <begin position="38"/>
        <end position="64"/>
    </location>
</feature>
<keyword evidence="1" id="KW-0812">Transmembrane</keyword>
<dbReference type="EMBL" id="JAFFZS010000039">
    <property type="protein sequence ID" value="MBN0048436.1"/>
    <property type="molecule type" value="Genomic_DNA"/>
</dbReference>
<evidence type="ECO:0000313" key="3">
    <source>
        <dbReference type="Proteomes" id="UP000788262"/>
    </source>
</evidence>
<keyword evidence="1" id="KW-1133">Transmembrane helix</keyword>
<name>A0ABS2VZ75_STRAS</name>
<feature type="transmembrane region" description="Helical" evidence="1">
    <location>
        <begin position="6"/>
        <end position="26"/>
    </location>
</feature>
<keyword evidence="1" id="KW-0472">Membrane</keyword>
<gene>
    <name evidence="2" type="ORF">JS756_30910</name>
</gene>
<evidence type="ECO:0000256" key="1">
    <source>
        <dbReference type="SAM" id="Phobius"/>
    </source>
</evidence>
<keyword evidence="3" id="KW-1185">Reference proteome</keyword>
<organism evidence="2 3">
    <name type="scientific">Streptomyces actuosus</name>
    <dbReference type="NCBI Taxonomy" id="1885"/>
    <lineage>
        <taxon>Bacteria</taxon>
        <taxon>Bacillati</taxon>
        <taxon>Actinomycetota</taxon>
        <taxon>Actinomycetes</taxon>
        <taxon>Kitasatosporales</taxon>
        <taxon>Streptomycetaceae</taxon>
        <taxon>Streptomyces</taxon>
    </lineage>
</organism>
<comment type="caution">
    <text evidence="2">The sequence shown here is derived from an EMBL/GenBank/DDBJ whole genome shotgun (WGS) entry which is preliminary data.</text>
</comment>
<evidence type="ECO:0000313" key="2">
    <source>
        <dbReference type="EMBL" id="MBN0048436.1"/>
    </source>
</evidence>
<dbReference type="Proteomes" id="UP000788262">
    <property type="component" value="Unassembled WGS sequence"/>
</dbReference>